<gene>
    <name evidence="1" type="ORF">SAMN05878281_1629</name>
</gene>
<organism evidence="1 2">
    <name type="scientific">Salegentibacter salegens</name>
    <dbReference type="NCBI Taxonomy" id="143223"/>
    <lineage>
        <taxon>Bacteria</taxon>
        <taxon>Pseudomonadati</taxon>
        <taxon>Bacteroidota</taxon>
        <taxon>Flavobacteriia</taxon>
        <taxon>Flavobacteriales</taxon>
        <taxon>Flavobacteriaceae</taxon>
        <taxon>Salegentibacter</taxon>
    </lineage>
</organism>
<dbReference type="Proteomes" id="UP000190235">
    <property type="component" value="Chromosome I"/>
</dbReference>
<dbReference type="EMBL" id="LT670848">
    <property type="protein sequence ID" value="SHM69706.1"/>
    <property type="molecule type" value="Genomic_DNA"/>
</dbReference>
<name>A0A1M7KWS1_9FLAO</name>
<keyword evidence="2" id="KW-1185">Reference proteome</keyword>
<evidence type="ECO:0000313" key="1">
    <source>
        <dbReference type="EMBL" id="SHM69706.1"/>
    </source>
</evidence>
<proteinExistence type="predicted"/>
<dbReference type="AlphaFoldDB" id="A0A1M7KWS1"/>
<reference evidence="2" key="1">
    <citation type="submission" date="2016-11" db="EMBL/GenBank/DDBJ databases">
        <authorList>
            <person name="Varghese N."/>
            <person name="Submissions S."/>
        </authorList>
    </citation>
    <scope>NUCLEOTIDE SEQUENCE [LARGE SCALE GENOMIC DNA]</scope>
    <source>
        <strain evidence="2">ACAM 48</strain>
    </source>
</reference>
<protein>
    <submittedName>
        <fullName evidence="1">Uncharacterized protein</fullName>
    </submittedName>
</protein>
<evidence type="ECO:0000313" key="2">
    <source>
        <dbReference type="Proteomes" id="UP000190235"/>
    </source>
</evidence>
<accession>A0A1M7KWS1</accession>
<sequence length="48" mass="5924">MFWQHPKGCLVMDLRFFTKKTCQPFKHEEKISKKWKKTKKGELRDLQN</sequence>